<sequence length="76" mass="8441">MAKTFEQSIAELEEIVEQLENGDVTLDESLGLFEKGIKLSKSCQKMLDTAEKKVSILMTNDDGEIVKEDFTGADNE</sequence>
<organism evidence="7 8">
    <name type="scientific">Hominilimicola fabiformis</name>
    <dbReference type="NCBI Taxonomy" id="2885356"/>
    <lineage>
        <taxon>Bacteria</taxon>
        <taxon>Bacillati</taxon>
        <taxon>Bacillota</taxon>
        <taxon>Clostridia</taxon>
        <taxon>Eubacteriales</taxon>
        <taxon>Oscillospiraceae</taxon>
        <taxon>Hominilimicola</taxon>
    </lineage>
</organism>
<comment type="similarity">
    <text evidence="1 6">Belongs to the XseB family.</text>
</comment>
<dbReference type="InterPro" id="IPR003761">
    <property type="entry name" value="Exonuc_VII_S"/>
</dbReference>
<evidence type="ECO:0000313" key="8">
    <source>
        <dbReference type="Proteomes" id="UP001198242"/>
    </source>
</evidence>
<dbReference type="InterPro" id="IPR037004">
    <property type="entry name" value="Exonuc_VII_ssu_sf"/>
</dbReference>
<dbReference type="NCBIfam" id="NF002139">
    <property type="entry name" value="PRK00977.1-3"/>
    <property type="match status" value="1"/>
</dbReference>
<keyword evidence="4 6" id="KW-0378">Hydrolase</keyword>
<dbReference type="EMBL" id="JAJEQM010000008">
    <property type="protein sequence ID" value="MCC2210564.1"/>
    <property type="molecule type" value="Genomic_DNA"/>
</dbReference>
<dbReference type="NCBIfam" id="TIGR01280">
    <property type="entry name" value="xseB"/>
    <property type="match status" value="1"/>
</dbReference>
<dbReference type="Gene3D" id="1.10.287.1040">
    <property type="entry name" value="Exonuclease VII, small subunit"/>
    <property type="match status" value="1"/>
</dbReference>
<dbReference type="Proteomes" id="UP001198242">
    <property type="component" value="Unassembled WGS sequence"/>
</dbReference>
<dbReference type="AlphaFoldDB" id="A0AAE3J9E7"/>
<accession>A0AAE3J9E7</accession>
<dbReference type="SUPFAM" id="SSF116842">
    <property type="entry name" value="XseB-like"/>
    <property type="match status" value="1"/>
</dbReference>
<proteinExistence type="inferred from homology"/>
<dbReference type="PANTHER" id="PTHR34137:SF1">
    <property type="entry name" value="EXODEOXYRIBONUCLEASE 7 SMALL SUBUNIT"/>
    <property type="match status" value="1"/>
</dbReference>
<keyword evidence="2 6" id="KW-0963">Cytoplasm</keyword>
<keyword evidence="8" id="KW-1185">Reference proteome</keyword>
<dbReference type="NCBIfam" id="NF002140">
    <property type="entry name" value="PRK00977.1-4"/>
    <property type="match status" value="1"/>
</dbReference>
<reference evidence="7 8" key="1">
    <citation type="submission" date="2021-10" db="EMBL/GenBank/DDBJ databases">
        <title>Anaerobic single-cell dispensing facilitates the cultivation of human gut bacteria.</title>
        <authorList>
            <person name="Afrizal A."/>
        </authorList>
    </citation>
    <scope>NUCLEOTIDE SEQUENCE [LARGE SCALE GENOMIC DNA]</scope>
    <source>
        <strain evidence="7 8">CLA-AA-H232</strain>
    </source>
</reference>
<dbReference type="PIRSF" id="PIRSF006488">
    <property type="entry name" value="Exonuc_VII_S"/>
    <property type="match status" value="1"/>
</dbReference>
<name>A0AAE3J9E7_9FIRM</name>
<dbReference type="RefSeq" id="WP_022230385.1">
    <property type="nucleotide sequence ID" value="NZ_JAJEQM010000008.1"/>
</dbReference>
<dbReference type="PANTHER" id="PTHR34137">
    <property type="entry name" value="EXODEOXYRIBONUCLEASE 7 SMALL SUBUNIT"/>
    <property type="match status" value="1"/>
</dbReference>
<keyword evidence="5 6" id="KW-0269">Exonuclease</keyword>
<evidence type="ECO:0000256" key="1">
    <source>
        <dbReference type="ARBA" id="ARBA00009998"/>
    </source>
</evidence>
<gene>
    <name evidence="6 7" type="primary">xseB</name>
    <name evidence="7" type="ORF">LKE05_07150</name>
</gene>
<evidence type="ECO:0000256" key="2">
    <source>
        <dbReference type="ARBA" id="ARBA00022490"/>
    </source>
</evidence>
<evidence type="ECO:0000256" key="4">
    <source>
        <dbReference type="ARBA" id="ARBA00022801"/>
    </source>
</evidence>
<dbReference type="GO" id="GO:0008855">
    <property type="term" value="F:exodeoxyribonuclease VII activity"/>
    <property type="evidence" value="ECO:0007669"/>
    <property type="project" value="UniProtKB-UniRule"/>
</dbReference>
<evidence type="ECO:0000313" key="7">
    <source>
        <dbReference type="EMBL" id="MCC2210564.1"/>
    </source>
</evidence>
<comment type="caution">
    <text evidence="7">The sequence shown here is derived from an EMBL/GenBank/DDBJ whole genome shotgun (WGS) entry which is preliminary data.</text>
</comment>
<comment type="subcellular location">
    <subcellularLocation>
        <location evidence="6">Cytoplasm</location>
    </subcellularLocation>
</comment>
<dbReference type="GO" id="GO:0009318">
    <property type="term" value="C:exodeoxyribonuclease VII complex"/>
    <property type="evidence" value="ECO:0007669"/>
    <property type="project" value="UniProtKB-UniRule"/>
</dbReference>
<comment type="subunit">
    <text evidence="6">Heterooligomer composed of large and small subunits.</text>
</comment>
<evidence type="ECO:0000256" key="6">
    <source>
        <dbReference type="HAMAP-Rule" id="MF_00337"/>
    </source>
</evidence>
<dbReference type="EC" id="3.1.11.6" evidence="6"/>
<keyword evidence="3 6" id="KW-0540">Nuclease</keyword>
<dbReference type="GO" id="GO:0006308">
    <property type="term" value="P:DNA catabolic process"/>
    <property type="evidence" value="ECO:0007669"/>
    <property type="project" value="UniProtKB-UniRule"/>
</dbReference>
<dbReference type="Pfam" id="PF02609">
    <property type="entry name" value="Exonuc_VII_S"/>
    <property type="match status" value="1"/>
</dbReference>
<evidence type="ECO:0000256" key="3">
    <source>
        <dbReference type="ARBA" id="ARBA00022722"/>
    </source>
</evidence>
<evidence type="ECO:0000256" key="5">
    <source>
        <dbReference type="ARBA" id="ARBA00022839"/>
    </source>
</evidence>
<dbReference type="HAMAP" id="MF_00337">
    <property type="entry name" value="Exonuc_7_S"/>
    <property type="match status" value="1"/>
</dbReference>
<comment type="catalytic activity">
    <reaction evidence="6">
        <text>Exonucleolytic cleavage in either 5'- to 3'- or 3'- to 5'-direction to yield nucleoside 5'-phosphates.</text>
        <dbReference type="EC" id="3.1.11.6"/>
    </reaction>
</comment>
<dbReference type="GO" id="GO:0005829">
    <property type="term" value="C:cytosol"/>
    <property type="evidence" value="ECO:0007669"/>
    <property type="project" value="TreeGrafter"/>
</dbReference>
<comment type="function">
    <text evidence="6">Bidirectionally degrades single-stranded DNA into large acid-insoluble oligonucleotides, which are then degraded further into small acid-soluble oligonucleotides.</text>
</comment>
<protein>
    <recommendedName>
        <fullName evidence="6">Exodeoxyribonuclease 7 small subunit</fullName>
        <ecNumber evidence="6">3.1.11.6</ecNumber>
    </recommendedName>
    <alternativeName>
        <fullName evidence="6">Exodeoxyribonuclease VII small subunit</fullName>
        <shortName evidence="6">Exonuclease VII small subunit</shortName>
    </alternativeName>
</protein>